<feature type="domain" description="HTH marR-type" evidence="1">
    <location>
        <begin position="16"/>
        <end position="147"/>
    </location>
</feature>
<dbReference type="InterPro" id="IPR000835">
    <property type="entry name" value="HTH_MarR-typ"/>
</dbReference>
<dbReference type="SUPFAM" id="SSF46785">
    <property type="entry name" value="Winged helix' DNA-binding domain"/>
    <property type="match status" value="1"/>
</dbReference>
<evidence type="ECO:0000313" key="3">
    <source>
        <dbReference type="Proteomes" id="UP000272474"/>
    </source>
</evidence>
<organism evidence="2 3">
    <name type="scientific">Streptomyces hoynatensis</name>
    <dbReference type="NCBI Taxonomy" id="1141874"/>
    <lineage>
        <taxon>Bacteria</taxon>
        <taxon>Bacillati</taxon>
        <taxon>Actinomycetota</taxon>
        <taxon>Actinomycetes</taxon>
        <taxon>Kitasatosporales</taxon>
        <taxon>Streptomycetaceae</taxon>
        <taxon>Streptomyces</taxon>
    </lineage>
</organism>
<dbReference type="PRINTS" id="PR00598">
    <property type="entry name" value="HTHMARR"/>
</dbReference>
<dbReference type="Pfam" id="PF12802">
    <property type="entry name" value="MarR_2"/>
    <property type="match status" value="1"/>
</dbReference>
<dbReference type="Proteomes" id="UP000272474">
    <property type="component" value="Unassembled WGS sequence"/>
</dbReference>
<keyword evidence="3" id="KW-1185">Reference proteome</keyword>
<dbReference type="PANTHER" id="PTHR33164">
    <property type="entry name" value="TRANSCRIPTIONAL REGULATOR, MARR FAMILY"/>
    <property type="match status" value="1"/>
</dbReference>
<gene>
    <name evidence="2" type="ORF">D7294_09765</name>
</gene>
<proteinExistence type="predicted"/>
<dbReference type="Gene3D" id="1.10.10.10">
    <property type="entry name" value="Winged helix-like DNA-binding domain superfamily/Winged helix DNA-binding domain"/>
    <property type="match status" value="1"/>
</dbReference>
<dbReference type="RefSeq" id="WP_120677677.1">
    <property type="nucleotide sequence ID" value="NZ_RBAL01000004.1"/>
</dbReference>
<dbReference type="GO" id="GO:0003700">
    <property type="term" value="F:DNA-binding transcription factor activity"/>
    <property type="evidence" value="ECO:0007669"/>
    <property type="project" value="InterPro"/>
</dbReference>
<sequence>MTSTRPAADAVDILPANAQVDALVQLSFRVHQILGKIGAEQDLSVVQIRMLGVLRDREPSMLALAGHLGLDKSSTTGLVSRAEKRGLVQRARDPHDRRSVTVSLTAHGRALVNACARDVEREINGLVAPLPDHARRQLVRHISEILAPPGDG</sequence>
<dbReference type="GO" id="GO:0006950">
    <property type="term" value="P:response to stress"/>
    <property type="evidence" value="ECO:0007669"/>
    <property type="project" value="TreeGrafter"/>
</dbReference>
<dbReference type="OrthoDB" id="3216907at2"/>
<dbReference type="SMART" id="SM00347">
    <property type="entry name" value="HTH_MARR"/>
    <property type="match status" value="1"/>
</dbReference>
<accession>A0A3A9Z6R8</accession>
<dbReference type="AlphaFoldDB" id="A0A3A9Z6R8"/>
<dbReference type="PROSITE" id="PS50995">
    <property type="entry name" value="HTH_MARR_2"/>
    <property type="match status" value="1"/>
</dbReference>
<dbReference type="InterPro" id="IPR039422">
    <property type="entry name" value="MarR/SlyA-like"/>
</dbReference>
<comment type="caution">
    <text evidence="2">The sequence shown here is derived from an EMBL/GenBank/DDBJ whole genome shotgun (WGS) entry which is preliminary data.</text>
</comment>
<name>A0A3A9Z6R8_9ACTN</name>
<evidence type="ECO:0000259" key="1">
    <source>
        <dbReference type="PROSITE" id="PS50995"/>
    </source>
</evidence>
<reference evidence="2 3" key="1">
    <citation type="journal article" date="2014" name="Int. J. Syst. Evol. Microbiol.">
        <title>Streptomyces hoynatensis sp. nov., isolated from deep marine sediment.</title>
        <authorList>
            <person name="Veyisoglu A."/>
            <person name="Sahin N."/>
        </authorList>
    </citation>
    <scope>NUCLEOTIDE SEQUENCE [LARGE SCALE GENOMIC DNA]</scope>
    <source>
        <strain evidence="2 3">KCTC 29097</strain>
    </source>
</reference>
<dbReference type="InterPro" id="IPR036388">
    <property type="entry name" value="WH-like_DNA-bd_sf"/>
</dbReference>
<protein>
    <submittedName>
        <fullName evidence="2">MarR family transcriptional regulator</fullName>
    </submittedName>
</protein>
<evidence type="ECO:0000313" key="2">
    <source>
        <dbReference type="EMBL" id="RKN43963.1"/>
    </source>
</evidence>
<dbReference type="PANTHER" id="PTHR33164:SF43">
    <property type="entry name" value="HTH-TYPE TRANSCRIPTIONAL REPRESSOR YETL"/>
    <property type="match status" value="1"/>
</dbReference>
<dbReference type="EMBL" id="RBAL01000004">
    <property type="protein sequence ID" value="RKN43963.1"/>
    <property type="molecule type" value="Genomic_DNA"/>
</dbReference>
<dbReference type="InterPro" id="IPR036390">
    <property type="entry name" value="WH_DNA-bd_sf"/>
</dbReference>